<protein>
    <submittedName>
        <fullName evidence="3">Glycopeptide antibiotics resistance protein</fullName>
    </submittedName>
</protein>
<organism evidence="3 4">
    <name type="scientific">Kitasatospora gansuensis</name>
    <dbReference type="NCBI Taxonomy" id="258050"/>
    <lineage>
        <taxon>Bacteria</taxon>
        <taxon>Bacillati</taxon>
        <taxon>Actinomycetota</taxon>
        <taxon>Actinomycetes</taxon>
        <taxon>Kitasatosporales</taxon>
        <taxon>Streptomycetaceae</taxon>
        <taxon>Kitasatospora</taxon>
    </lineage>
</organism>
<gene>
    <name evidence="3" type="ORF">F4556_004387</name>
</gene>
<evidence type="ECO:0000313" key="3">
    <source>
        <dbReference type="EMBL" id="MBB4948852.1"/>
    </source>
</evidence>
<keyword evidence="1" id="KW-0812">Transmembrane</keyword>
<dbReference type="AlphaFoldDB" id="A0A7W7WIJ5"/>
<evidence type="ECO:0000259" key="2">
    <source>
        <dbReference type="Pfam" id="PF04892"/>
    </source>
</evidence>
<comment type="caution">
    <text evidence="3">The sequence shown here is derived from an EMBL/GenBank/DDBJ whole genome shotgun (WGS) entry which is preliminary data.</text>
</comment>
<keyword evidence="1" id="KW-1133">Transmembrane helix</keyword>
<feature type="transmembrane region" description="Helical" evidence="1">
    <location>
        <begin position="132"/>
        <end position="150"/>
    </location>
</feature>
<proteinExistence type="predicted"/>
<evidence type="ECO:0000256" key="1">
    <source>
        <dbReference type="SAM" id="Phobius"/>
    </source>
</evidence>
<dbReference type="Pfam" id="PF04892">
    <property type="entry name" value="VanZ"/>
    <property type="match status" value="1"/>
</dbReference>
<dbReference type="RefSeq" id="WP_184918774.1">
    <property type="nucleotide sequence ID" value="NZ_JACHJR010000001.1"/>
</dbReference>
<feature type="transmembrane region" description="Helical" evidence="1">
    <location>
        <begin position="69"/>
        <end position="89"/>
    </location>
</feature>
<dbReference type="EMBL" id="JACHJR010000001">
    <property type="protein sequence ID" value="MBB4948852.1"/>
    <property type="molecule type" value="Genomic_DNA"/>
</dbReference>
<keyword evidence="4" id="KW-1185">Reference proteome</keyword>
<name>A0A7W7WIJ5_9ACTN</name>
<evidence type="ECO:0000313" key="4">
    <source>
        <dbReference type="Proteomes" id="UP000573327"/>
    </source>
</evidence>
<feature type="transmembrane region" description="Helical" evidence="1">
    <location>
        <begin position="101"/>
        <end position="120"/>
    </location>
</feature>
<feature type="domain" description="VanZ-like" evidence="2">
    <location>
        <begin position="28"/>
        <end position="145"/>
    </location>
</feature>
<sequence length="187" mass="19555">MTDQANPSQPAPEVSPRLRLLGILLLAGYLGLIGWLILRPLAVGWTSPANLTPFASVRLAFSAGGRDGLLQLLGGLLPLAPLGVLLPLADGRLRVRWLPSVLRTAGCSALIATGLEILKGWAPGHVLNVDNIVLGVLGVAACHLAVVPFARARLTGRSGPRPARARAGYRLRAPLNSLAPRGSSAQR</sequence>
<dbReference type="Proteomes" id="UP000573327">
    <property type="component" value="Unassembled WGS sequence"/>
</dbReference>
<accession>A0A7W7WIJ5</accession>
<keyword evidence="1" id="KW-0472">Membrane</keyword>
<reference evidence="3 4" key="1">
    <citation type="submission" date="2020-08" db="EMBL/GenBank/DDBJ databases">
        <title>Sequencing the genomes of 1000 actinobacteria strains.</title>
        <authorList>
            <person name="Klenk H.-P."/>
        </authorList>
    </citation>
    <scope>NUCLEOTIDE SEQUENCE [LARGE SCALE GENOMIC DNA]</scope>
    <source>
        <strain evidence="3 4">DSM 44786</strain>
    </source>
</reference>
<feature type="transmembrane region" description="Helical" evidence="1">
    <location>
        <begin position="20"/>
        <end position="38"/>
    </location>
</feature>
<dbReference type="InterPro" id="IPR006976">
    <property type="entry name" value="VanZ-like"/>
</dbReference>